<dbReference type="OrthoDB" id="1122011at2"/>
<dbReference type="EMBL" id="RJJX01000001">
    <property type="protein sequence ID" value="RUT79865.1"/>
    <property type="molecule type" value="Genomic_DNA"/>
</dbReference>
<dbReference type="SUPFAM" id="SSF54909">
    <property type="entry name" value="Dimeric alpha+beta barrel"/>
    <property type="match status" value="1"/>
</dbReference>
<dbReference type="InterPro" id="IPR011008">
    <property type="entry name" value="Dimeric_a/b-barrel"/>
</dbReference>
<protein>
    <recommendedName>
        <fullName evidence="3">ABM domain-containing protein</fullName>
    </recommendedName>
</protein>
<organism evidence="1 2">
    <name type="scientific">Ancylomarina longa</name>
    <dbReference type="NCBI Taxonomy" id="2487017"/>
    <lineage>
        <taxon>Bacteria</taxon>
        <taxon>Pseudomonadati</taxon>
        <taxon>Bacteroidota</taxon>
        <taxon>Bacteroidia</taxon>
        <taxon>Marinilabiliales</taxon>
        <taxon>Marinifilaceae</taxon>
        <taxon>Ancylomarina</taxon>
    </lineage>
</organism>
<evidence type="ECO:0000313" key="2">
    <source>
        <dbReference type="Proteomes" id="UP000282985"/>
    </source>
</evidence>
<evidence type="ECO:0000313" key="1">
    <source>
        <dbReference type="EMBL" id="RUT79865.1"/>
    </source>
</evidence>
<keyword evidence="2" id="KW-1185">Reference proteome</keyword>
<sequence>MVYLLVKQTIRDYYSWKNAFDKFHVYRRIGGELSCEIYQTQEEENQLIILSEWSCIEDAKEFLESQAFEMIKKLEEEEPAIIQFMPARAVS</sequence>
<reference evidence="1 2" key="1">
    <citation type="submission" date="2018-11" db="EMBL/GenBank/DDBJ databases">
        <title>Parancylomarina longa gen. nov., sp. nov., isolated from sediments of southern Okinawa.</title>
        <authorList>
            <person name="Fu T."/>
        </authorList>
    </citation>
    <scope>NUCLEOTIDE SEQUENCE [LARGE SCALE GENOMIC DNA]</scope>
    <source>
        <strain evidence="1 2">T3-2 S1-C</strain>
    </source>
</reference>
<dbReference type="RefSeq" id="WP_127342004.1">
    <property type="nucleotide sequence ID" value="NZ_RJJX01000001.1"/>
</dbReference>
<gene>
    <name evidence="1" type="ORF">DLK05_00475</name>
</gene>
<evidence type="ECO:0008006" key="3">
    <source>
        <dbReference type="Google" id="ProtNLM"/>
    </source>
</evidence>
<dbReference type="AlphaFoldDB" id="A0A434AZD1"/>
<name>A0A434AZD1_9BACT</name>
<proteinExistence type="predicted"/>
<dbReference type="Proteomes" id="UP000282985">
    <property type="component" value="Unassembled WGS sequence"/>
</dbReference>
<comment type="caution">
    <text evidence="1">The sequence shown here is derived from an EMBL/GenBank/DDBJ whole genome shotgun (WGS) entry which is preliminary data.</text>
</comment>
<accession>A0A434AZD1</accession>